<evidence type="ECO:0000313" key="3">
    <source>
        <dbReference type="Proteomes" id="UP000199393"/>
    </source>
</evidence>
<accession>A0A1C3N4N1</accession>
<dbReference type="AlphaFoldDB" id="A0A1C3N4N1"/>
<evidence type="ECO:0000313" key="2">
    <source>
        <dbReference type="EMBL" id="SBV27541.1"/>
    </source>
</evidence>
<dbReference type="RefSeq" id="WP_091591400.1">
    <property type="nucleotide sequence ID" value="NZ_JBHRWG010000004.1"/>
</dbReference>
<proteinExistence type="predicted"/>
<feature type="region of interest" description="Disordered" evidence="1">
    <location>
        <begin position="247"/>
        <end position="269"/>
    </location>
</feature>
<evidence type="ECO:0000256" key="1">
    <source>
        <dbReference type="SAM" id="MobiDB-lite"/>
    </source>
</evidence>
<dbReference type="STRING" id="307121.GA0070620_3065"/>
<protein>
    <submittedName>
        <fullName evidence="2">Uncharacterized protein</fullName>
    </submittedName>
</protein>
<name>A0A1C3N4N1_9ACTN</name>
<feature type="region of interest" description="Disordered" evidence="1">
    <location>
        <begin position="129"/>
        <end position="175"/>
    </location>
</feature>
<dbReference type="PATRIC" id="fig|307121.4.peg.3129"/>
<dbReference type="EMBL" id="LT598496">
    <property type="protein sequence ID" value="SBV27541.1"/>
    <property type="molecule type" value="Genomic_DNA"/>
</dbReference>
<dbReference type="OrthoDB" id="4551696at2"/>
<reference evidence="3" key="1">
    <citation type="submission" date="2016-06" db="EMBL/GenBank/DDBJ databases">
        <authorList>
            <person name="Varghese N."/>
            <person name="Submissions Spin"/>
        </authorList>
    </citation>
    <scope>NUCLEOTIDE SEQUENCE [LARGE SCALE GENOMIC DNA]</scope>
    <source>
        <strain evidence="3">DSM 45344</strain>
    </source>
</reference>
<dbReference type="Proteomes" id="UP000199393">
    <property type="component" value="Chromosome I"/>
</dbReference>
<organism evidence="2 3">
    <name type="scientific">Micromonospora krabiensis</name>
    <dbReference type="NCBI Taxonomy" id="307121"/>
    <lineage>
        <taxon>Bacteria</taxon>
        <taxon>Bacillati</taxon>
        <taxon>Actinomycetota</taxon>
        <taxon>Actinomycetes</taxon>
        <taxon>Micromonosporales</taxon>
        <taxon>Micromonosporaceae</taxon>
        <taxon>Micromonospora</taxon>
    </lineage>
</organism>
<feature type="compositionally biased region" description="Polar residues" evidence="1">
    <location>
        <begin position="259"/>
        <end position="269"/>
    </location>
</feature>
<sequence length="269" mass="30038">MTTATIDRPAPHAQVLRRGQCLGKRNPDCTANIHGTSSAYKAGCRCPHARNANRIYEKRRREGRNTPRLIDATGTHRRIQALWALGHTSTTIGEAAGLSEHHVQRIVYAREFVTYNTWQLIDGAFRTLSTVPGTSDRTRSRARKAGYAPPLAWDDIDDPDEQPKVDAEPTDDGYDETTVAQACEGRLTYEQLAAHRPDLIETVRRLARTLHDVEIGHLLRWPGCADTRTGPGHRRATKAGCAIEKLRRDNGIPGKPRWESQTPQTRKAA</sequence>
<keyword evidence="3" id="KW-1185">Reference proteome</keyword>
<gene>
    <name evidence="2" type="ORF">GA0070620_3065</name>
</gene>